<dbReference type="SUPFAM" id="SSF48264">
    <property type="entry name" value="Cytochrome P450"/>
    <property type="match status" value="1"/>
</dbReference>
<evidence type="ECO:0000313" key="3">
    <source>
        <dbReference type="EMBL" id="MFD2474128.1"/>
    </source>
</evidence>
<keyword evidence="2" id="KW-0503">Monooxygenase</keyword>
<reference evidence="4" key="1">
    <citation type="journal article" date="2019" name="Int. J. Syst. Evol. Microbiol.">
        <title>The Global Catalogue of Microorganisms (GCM) 10K type strain sequencing project: providing services to taxonomists for standard genome sequencing and annotation.</title>
        <authorList>
            <consortium name="The Broad Institute Genomics Platform"/>
            <consortium name="The Broad Institute Genome Sequencing Center for Infectious Disease"/>
            <person name="Wu L."/>
            <person name="Ma J."/>
        </authorList>
    </citation>
    <scope>NUCLEOTIDE SEQUENCE [LARGE SCALE GENOMIC DNA]</scope>
    <source>
        <strain evidence="4">CGMCC 4.7641</strain>
    </source>
</reference>
<keyword evidence="2" id="KW-0408">Iron</keyword>
<dbReference type="PRINTS" id="PR00385">
    <property type="entry name" value="P450"/>
</dbReference>
<keyword evidence="2 3" id="KW-0560">Oxidoreductase</keyword>
<dbReference type="PANTHER" id="PTHR46696:SF1">
    <property type="entry name" value="CYTOCHROME P450 YJIB-RELATED"/>
    <property type="match status" value="1"/>
</dbReference>
<comment type="caution">
    <text evidence="3">The sequence shown here is derived from an EMBL/GenBank/DDBJ whole genome shotgun (WGS) entry which is preliminary data.</text>
</comment>
<keyword evidence="4" id="KW-1185">Reference proteome</keyword>
<dbReference type="PANTHER" id="PTHR46696">
    <property type="entry name" value="P450, PUTATIVE (EUROFUNG)-RELATED"/>
    <property type="match status" value="1"/>
</dbReference>
<sequence>MAEPHASRPSPERRAAPPELAALRNGLDIDPRVRHRRDSGEVYRVRSPLGHEATLFSRYSDVRAVHSDPALRLDALGPSPCLAAEGVDEEAMKHRRAGRLLMLDPPEHTRLRRLLTATFTVRRAQALAPRIQAIIDEHLDALAAAGPPADLVSSFALPIPSLVICELLGVPFADRAEFGARSNRFLDTTMPPSERLRLDAEADAYMRFLISQHRAAPGDDLLSQLIRSDELSDEELAGLADLLLIAGHETTSNVISLGTLALLRHPEQLALVRDDPASVENAVEELLRYTSVLHAGFVRMAVEDTEIGGHQIRRGEQVVASLHAANRDPELLGNGDDLDVTRARCPHVAFGHGIHHCLGATLARLELRLALPALLRRFPGLRLAAPAEFKDRALIHGLNTLPVTWC</sequence>
<gene>
    <name evidence="3" type="ORF">ACFSVL_42455</name>
</gene>
<dbReference type="Pfam" id="PF00067">
    <property type="entry name" value="p450"/>
    <property type="match status" value="2"/>
</dbReference>
<dbReference type="RefSeq" id="WP_378313113.1">
    <property type="nucleotide sequence ID" value="NZ_JBHUKS010000035.1"/>
</dbReference>
<dbReference type="GO" id="GO:0016491">
    <property type="term" value="F:oxidoreductase activity"/>
    <property type="evidence" value="ECO:0007669"/>
    <property type="project" value="UniProtKB-KW"/>
</dbReference>
<protein>
    <submittedName>
        <fullName evidence="3">Cytochrome P450</fullName>
        <ecNumber evidence="3">1.14.-.-</ecNumber>
    </submittedName>
</protein>
<dbReference type="InterPro" id="IPR001128">
    <property type="entry name" value="Cyt_P450"/>
</dbReference>
<dbReference type="CDD" id="cd11030">
    <property type="entry name" value="CYP105-like"/>
    <property type="match status" value="1"/>
</dbReference>
<accession>A0ABW5HLE5</accession>
<comment type="similarity">
    <text evidence="1 2">Belongs to the cytochrome P450 family.</text>
</comment>
<dbReference type="InterPro" id="IPR036396">
    <property type="entry name" value="Cyt_P450_sf"/>
</dbReference>
<dbReference type="EC" id="1.14.-.-" evidence="3"/>
<dbReference type="PRINTS" id="PR00359">
    <property type="entry name" value="BP450"/>
</dbReference>
<evidence type="ECO:0000256" key="2">
    <source>
        <dbReference type="RuleBase" id="RU000461"/>
    </source>
</evidence>
<dbReference type="InterPro" id="IPR002397">
    <property type="entry name" value="Cyt_P450_B"/>
</dbReference>
<dbReference type="InterPro" id="IPR017972">
    <property type="entry name" value="Cyt_P450_CS"/>
</dbReference>
<evidence type="ECO:0000256" key="1">
    <source>
        <dbReference type="ARBA" id="ARBA00010617"/>
    </source>
</evidence>
<evidence type="ECO:0000313" key="4">
    <source>
        <dbReference type="Proteomes" id="UP001597483"/>
    </source>
</evidence>
<dbReference type="Proteomes" id="UP001597483">
    <property type="component" value="Unassembled WGS sequence"/>
</dbReference>
<dbReference type="EMBL" id="JBHUKS010000035">
    <property type="protein sequence ID" value="MFD2474128.1"/>
    <property type="molecule type" value="Genomic_DNA"/>
</dbReference>
<organism evidence="3 4">
    <name type="scientific">Amycolatopsis silviterrae</name>
    <dbReference type="NCBI Taxonomy" id="1656914"/>
    <lineage>
        <taxon>Bacteria</taxon>
        <taxon>Bacillati</taxon>
        <taxon>Actinomycetota</taxon>
        <taxon>Actinomycetes</taxon>
        <taxon>Pseudonocardiales</taxon>
        <taxon>Pseudonocardiaceae</taxon>
        <taxon>Amycolatopsis</taxon>
    </lineage>
</organism>
<dbReference type="PROSITE" id="PS00086">
    <property type="entry name" value="CYTOCHROME_P450"/>
    <property type="match status" value="1"/>
</dbReference>
<keyword evidence="2" id="KW-0479">Metal-binding</keyword>
<proteinExistence type="inferred from homology"/>
<name>A0ABW5HLE5_9PSEU</name>
<dbReference type="Gene3D" id="1.10.630.10">
    <property type="entry name" value="Cytochrome P450"/>
    <property type="match status" value="1"/>
</dbReference>
<keyword evidence="2" id="KW-0349">Heme</keyword>